<evidence type="ECO:0000256" key="3">
    <source>
        <dbReference type="ARBA" id="ARBA00022692"/>
    </source>
</evidence>
<evidence type="ECO:0000256" key="2">
    <source>
        <dbReference type="ARBA" id="ARBA00007165"/>
    </source>
</evidence>
<keyword evidence="5 6" id="KW-0472">Membrane</keyword>
<keyword evidence="6" id="KW-1003">Cell membrane</keyword>
<protein>
    <recommendedName>
        <fullName evidence="6">SURF1-like protein</fullName>
    </recommendedName>
</protein>
<dbReference type="EMBL" id="OANS01000001">
    <property type="protein sequence ID" value="SNX27819.1"/>
    <property type="molecule type" value="Genomic_DNA"/>
</dbReference>
<evidence type="ECO:0000256" key="1">
    <source>
        <dbReference type="ARBA" id="ARBA00004370"/>
    </source>
</evidence>
<keyword evidence="8" id="KW-1185">Reference proteome</keyword>
<accession>A0A240DX97</accession>
<dbReference type="AlphaFoldDB" id="A0A240DX97"/>
<dbReference type="Pfam" id="PF02104">
    <property type="entry name" value="SURF1"/>
    <property type="match status" value="1"/>
</dbReference>
<dbReference type="PANTHER" id="PTHR23427:SF2">
    <property type="entry name" value="SURFEIT LOCUS PROTEIN 1"/>
    <property type="match status" value="1"/>
</dbReference>
<organism evidence="7 8">
    <name type="scientific">Polynucleobacter meluiroseus</name>
    <dbReference type="NCBI Taxonomy" id="1938814"/>
    <lineage>
        <taxon>Bacteria</taxon>
        <taxon>Pseudomonadati</taxon>
        <taxon>Pseudomonadota</taxon>
        <taxon>Betaproteobacteria</taxon>
        <taxon>Burkholderiales</taxon>
        <taxon>Burkholderiaceae</taxon>
        <taxon>Polynucleobacter</taxon>
    </lineage>
</organism>
<dbReference type="GO" id="GO:0005886">
    <property type="term" value="C:plasma membrane"/>
    <property type="evidence" value="ECO:0007669"/>
    <property type="project" value="UniProtKB-SubCell"/>
</dbReference>
<dbReference type="InterPro" id="IPR045214">
    <property type="entry name" value="Surf1/Surf4"/>
</dbReference>
<dbReference type="Proteomes" id="UP000218069">
    <property type="component" value="Unassembled WGS sequence"/>
</dbReference>
<evidence type="ECO:0000313" key="7">
    <source>
        <dbReference type="EMBL" id="SNX27819.1"/>
    </source>
</evidence>
<evidence type="ECO:0000256" key="6">
    <source>
        <dbReference type="RuleBase" id="RU363076"/>
    </source>
</evidence>
<evidence type="ECO:0000256" key="5">
    <source>
        <dbReference type="ARBA" id="ARBA00023136"/>
    </source>
</evidence>
<evidence type="ECO:0000313" key="8">
    <source>
        <dbReference type="Proteomes" id="UP000218069"/>
    </source>
</evidence>
<comment type="caution">
    <text evidence="6">Lacks conserved residue(s) required for the propagation of feature annotation.</text>
</comment>
<reference evidence="8" key="1">
    <citation type="submission" date="2017-08" db="EMBL/GenBank/DDBJ databases">
        <authorList>
            <person name="Varghese N."/>
            <person name="Submissions S."/>
        </authorList>
    </citation>
    <scope>NUCLEOTIDE SEQUENCE [LARGE SCALE GENOMIC DNA]</scope>
    <source>
        <strain evidence="8">AP-Melu-1000-B4</strain>
    </source>
</reference>
<dbReference type="CDD" id="cd06662">
    <property type="entry name" value="SURF1"/>
    <property type="match status" value="1"/>
</dbReference>
<proteinExistence type="inferred from homology"/>
<feature type="transmembrane region" description="Helical" evidence="6">
    <location>
        <begin position="224"/>
        <end position="244"/>
    </location>
</feature>
<keyword evidence="4 6" id="KW-1133">Transmembrane helix</keyword>
<comment type="similarity">
    <text evidence="2 6">Belongs to the SURF1 family.</text>
</comment>
<dbReference type="PANTHER" id="PTHR23427">
    <property type="entry name" value="SURFEIT LOCUS PROTEIN"/>
    <property type="match status" value="1"/>
</dbReference>
<comment type="subcellular location">
    <subcellularLocation>
        <location evidence="6">Cell membrane</location>
        <topology evidence="6">Multi-pass membrane protein</topology>
    </subcellularLocation>
    <subcellularLocation>
        <location evidence="1">Membrane</location>
    </subcellularLocation>
</comment>
<keyword evidence="3 6" id="KW-0812">Transmembrane</keyword>
<name>A0A240DX97_9BURK</name>
<dbReference type="OrthoDB" id="9789940at2"/>
<sequence>MNIFSIFIRSRIAATVSALLVIAIGCAAGIWQLNRADQKIHLGETMAAMQKLAVLDGNIGAVSLEEANQRRMQVHGRYLLNEVVWLDNRPRPVPEGVGANTAQAGFYVLMPLKLEGSDRVLWVNRGWAPRNHESRTQLPLVNTPERVLTVEGVVFPHPGKVFELGKSDDSLTQPRIVQNLDLAREAQIHGWQQLPFILRASDTDIDDGLVRIWAAPTNGVDRHYAYAFQWFALALCGFLFWFLTGLKQYRRKRKIERQVGVQNE</sequence>
<gene>
    <name evidence="7" type="ORF">SAMN06295945_0135</name>
</gene>
<dbReference type="RefSeq" id="WP_096671939.1">
    <property type="nucleotide sequence ID" value="NZ_OANS01000001.1"/>
</dbReference>
<evidence type="ECO:0000256" key="4">
    <source>
        <dbReference type="ARBA" id="ARBA00022989"/>
    </source>
</evidence>
<dbReference type="InterPro" id="IPR002994">
    <property type="entry name" value="Surf1/Shy1"/>
</dbReference>
<dbReference type="PROSITE" id="PS50895">
    <property type="entry name" value="SURF1"/>
    <property type="match status" value="1"/>
</dbReference>